<dbReference type="Proteomes" id="UP000298652">
    <property type="component" value="Chromosome 6"/>
</dbReference>
<dbReference type="Gramene" id="TKW09168">
    <property type="protein sequence ID" value="TKW09168"/>
    <property type="gene ID" value="SEVIR_6G075500v2"/>
</dbReference>
<protein>
    <submittedName>
        <fullName evidence="1">Uncharacterized protein</fullName>
    </submittedName>
</protein>
<reference evidence="1" key="1">
    <citation type="submission" date="2019-03" db="EMBL/GenBank/DDBJ databases">
        <title>WGS assembly of Setaria viridis.</title>
        <authorList>
            <person name="Huang P."/>
            <person name="Jenkins J."/>
            <person name="Grimwood J."/>
            <person name="Barry K."/>
            <person name="Healey A."/>
            <person name="Mamidi S."/>
            <person name="Sreedasyam A."/>
            <person name="Shu S."/>
            <person name="Feldman M."/>
            <person name="Wu J."/>
            <person name="Yu Y."/>
            <person name="Chen C."/>
            <person name="Johnson J."/>
            <person name="Rokhsar D."/>
            <person name="Baxter I."/>
            <person name="Schmutz J."/>
            <person name="Brutnell T."/>
            <person name="Kellogg E."/>
        </authorList>
    </citation>
    <scope>NUCLEOTIDE SEQUENCE [LARGE SCALE GENOMIC DNA]</scope>
</reference>
<evidence type="ECO:0000313" key="1">
    <source>
        <dbReference type="EMBL" id="TKW09168.1"/>
    </source>
</evidence>
<evidence type="ECO:0000313" key="2">
    <source>
        <dbReference type="Proteomes" id="UP000298652"/>
    </source>
</evidence>
<organism evidence="1 2">
    <name type="scientific">Setaria viridis</name>
    <name type="common">Green bristlegrass</name>
    <name type="synonym">Setaria italica subsp. viridis</name>
    <dbReference type="NCBI Taxonomy" id="4556"/>
    <lineage>
        <taxon>Eukaryota</taxon>
        <taxon>Viridiplantae</taxon>
        <taxon>Streptophyta</taxon>
        <taxon>Embryophyta</taxon>
        <taxon>Tracheophyta</taxon>
        <taxon>Spermatophyta</taxon>
        <taxon>Magnoliopsida</taxon>
        <taxon>Liliopsida</taxon>
        <taxon>Poales</taxon>
        <taxon>Poaceae</taxon>
        <taxon>PACMAD clade</taxon>
        <taxon>Panicoideae</taxon>
        <taxon>Panicodae</taxon>
        <taxon>Paniceae</taxon>
        <taxon>Cenchrinae</taxon>
        <taxon>Setaria</taxon>
    </lineage>
</organism>
<keyword evidence="2" id="KW-1185">Reference proteome</keyword>
<sequence>MYLAEAFLSYASLNISFMPLSICKDCPYTKTVWSKLTTWYSLQGLPASDSTPSVSGWWKKCRAKLDKQTRPTFDGLIIYFWWNIWKERNRRVFNHESKSTEEVAYLIKEDAQQFSFATQGPTNQ</sequence>
<gene>
    <name evidence="1" type="ORF">SEVIR_6G075500v2</name>
</gene>
<accession>A0A4U6U160</accession>
<dbReference type="EMBL" id="CM016557">
    <property type="protein sequence ID" value="TKW09168.1"/>
    <property type="molecule type" value="Genomic_DNA"/>
</dbReference>
<name>A0A4U6U160_SETVI</name>
<proteinExistence type="predicted"/>
<dbReference type="AlphaFoldDB" id="A0A4U6U160"/>